<dbReference type="AlphaFoldDB" id="A0AAD7NIK4"/>
<evidence type="ECO:0000259" key="1">
    <source>
        <dbReference type="Pfam" id="PF01636"/>
    </source>
</evidence>
<dbReference type="PANTHER" id="PTHR21310:SF58">
    <property type="entry name" value="AMINOGLYCOSIDE PHOSPHOTRANSFERASE DOMAIN-CONTAINING PROTEIN"/>
    <property type="match status" value="1"/>
</dbReference>
<evidence type="ECO:0000313" key="3">
    <source>
        <dbReference type="Proteomes" id="UP001215280"/>
    </source>
</evidence>
<reference evidence="2" key="1">
    <citation type="submission" date="2023-03" db="EMBL/GenBank/DDBJ databases">
        <title>Massive genome expansion in bonnet fungi (Mycena s.s.) driven by repeated elements and novel gene families across ecological guilds.</title>
        <authorList>
            <consortium name="Lawrence Berkeley National Laboratory"/>
            <person name="Harder C.B."/>
            <person name="Miyauchi S."/>
            <person name="Viragh M."/>
            <person name="Kuo A."/>
            <person name="Thoen E."/>
            <person name="Andreopoulos B."/>
            <person name="Lu D."/>
            <person name="Skrede I."/>
            <person name="Drula E."/>
            <person name="Henrissat B."/>
            <person name="Morin E."/>
            <person name="Kohler A."/>
            <person name="Barry K."/>
            <person name="LaButti K."/>
            <person name="Morin E."/>
            <person name="Salamov A."/>
            <person name="Lipzen A."/>
            <person name="Mereny Z."/>
            <person name="Hegedus B."/>
            <person name="Baldrian P."/>
            <person name="Stursova M."/>
            <person name="Weitz H."/>
            <person name="Taylor A."/>
            <person name="Grigoriev I.V."/>
            <person name="Nagy L.G."/>
            <person name="Martin F."/>
            <person name="Kauserud H."/>
        </authorList>
    </citation>
    <scope>NUCLEOTIDE SEQUENCE</scope>
    <source>
        <strain evidence="2">CBHHK188m</strain>
    </source>
</reference>
<dbReference type="Gene3D" id="3.90.1200.10">
    <property type="match status" value="1"/>
</dbReference>
<organism evidence="2 3">
    <name type="scientific">Mycena maculata</name>
    <dbReference type="NCBI Taxonomy" id="230809"/>
    <lineage>
        <taxon>Eukaryota</taxon>
        <taxon>Fungi</taxon>
        <taxon>Dikarya</taxon>
        <taxon>Basidiomycota</taxon>
        <taxon>Agaricomycotina</taxon>
        <taxon>Agaricomycetes</taxon>
        <taxon>Agaricomycetidae</taxon>
        <taxon>Agaricales</taxon>
        <taxon>Marasmiineae</taxon>
        <taxon>Mycenaceae</taxon>
        <taxon>Mycena</taxon>
    </lineage>
</organism>
<comment type="caution">
    <text evidence="2">The sequence shown here is derived from an EMBL/GenBank/DDBJ whole genome shotgun (WGS) entry which is preliminary data.</text>
</comment>
<proteinExistence type="predicted"/>
<gene>
    <name evidence="2" type="ORF">DFH07DRAFT_738630</name>
</gene>
<dbReference type="InterPro" id="IPR051678">
    <property type="entry name" value="AGP_Transferase"/>
</dbReference>
<name>A0AAD7NIK4_9AGAR</name>
<dbReference type="EMBL" id="JARJLG010000040">
    <property type="protein sequence ID" value="KAJ7763579.1"/>
    <property type="molecule type" value="Genomic_DNA"/>
</dbReference>
<dbReference type="InterPro" id="IPR011009">
    <property type="entry name" value="Kinase-like_dom_sf"/>
</dbReference>
<dbReference type="SUPFAM" id="SSF56112">
    <property type="entry name" value="Protein kinase-like (PK-like)"/>
    <property type="match status" value="1"/>
</dbReference>
<feature type="domain" description="Aminoglycoside phosphotransferase" evidence="1">
    <location>
        <begin position="4"/>
        <end position="181"/>
    </location>
</feature>
<sequence length="219" mass="24652">HTSVPVPKVLDVVRLPAGSVHPGRSWLMISTILPGTPLFATGSGHRLQGASEHQVQHVCEYLRDWIAQLRSLPSPFDQRVCGFMGGSFRSLRIGEDPVGPFTCTTDFHAHESLSLSTSELVSNPHLAHLVSGRESKSYSIHLVHGDLLLHNILADSDLRPTGIIDWECAAWMPEYWETVSSSRGHYAYMWRWKDIRGEAFPRYEVEVELDREVQMSHGE</sequence>
<keyword evidence="3" id="KW-1185">Reference proteome</keyword>
<dbReference type="PANTHER" id="PTHR21310">
    <property type="entry name" value="AMINOGLYCOSIDE PHOSPHOTRANSFERASE-RELATED-RELATED"/>
    <property type="match status" value="1"/>
</dbReference>
<dbReference type="Proteomes" id="UP001215280">
    <property type="component" value="Unassembled WGS sequence"/>
</dbReference>
<dbReference type="Pfam" id="PF01636">
    <property type="entry name" value="APH"/>
    <property type="match status" value="1"/>
</dbReference>
<evidence type="ECO:0000313" key="2">
    <source>
        <dbReference type="EMBL" id="KAJ7763579.1"/>
    </source>
</evidence>
<feature type="non-terminal residue" evidence="2">
    <location>
        <position position="1"/>
    </location>
</feature>
<accession>A0AAD7NIK4</accession>
<protein>
    <recommendedName>
        <fullName evidence="1">Aminoglycoside phosphotransferase domain-containing protein</fullName>
    </recommendedName>
</protein>
<dbReference type="InterPro" id="IPR002575">
    <property type="entry name" value="Aminoglycoside_PTrfase"/>
</dbReference>